<dbReference type="Pfam" id="PF00665">
    <property type="entry name" value="rve"/>
    <property type="match status" value="1"/>
</dbReference>
<dbReference type="PROSITE" id="PS50994">
    <property type="entry name" value="INTEGRASE"/>
    <property type="match status" value="1"/>
</dbReference>
<organism evidence="2 3">
    <name type="scientific">Dryococelus australis</name>
    <dbReference type="NCBI Taxonomy" id="614101"/>
    <lineage>
        <taxon>Eukaryota</taxon>
        <taxon>Metazoa</taxon>
        <taxon>Ecdysozoa</taxon>
        <taxon>Arthropoda</taxon>
        <taxon>Hexapoda</taxon>
        <taxon>Insecta</taxon>
        <taxon>Pterygota</taxon>
        <taxon>Neoptera</taxon>
        <taxon>Polyneoptera</taxon>
        <taxon>Phasmatodea</taxon>
        <taxon>Verophasmatodea</taxon>
        <taxon>Anareolatae</taxon>
        <taxon>Phasmatidae</taxon>
        <taxon>Eurycanthinae</taxon>
        <taxon>Dryococelus</taxon>
    </lineage>
</organism>
<dbReference type="SUPFAM" id="SSF53098">
    <property type="entry name" value="Ribonuclease H-like"/>
    <property type="match status" value="1"/>
</dbReference>
<dbReference type="InterPro" id="IPR001584">
    <property type="entry name" value="Integrase_cat-core"/>
</dbReference>
<dbReference type="InterPro" id="IPR012337">
    <property type="entry name" value="RNaseH-like_sf"/>
</dbReference>
<dbReference type="InterPro" id="IPR036397">
    <property type="entry name" value="RNaseH_sf"/>
</dbReference>
<reference evidence="2 3" key="1">
    <citation type="submission" date="2023-02" db="EMBL/GenBank/DDBJ databases">
        <title>LHISI_Scaffold_Assembly.</title>
        <authorList>
            <person name="Stuart O.P."/>
            <person name="Cleave R."/>
            <person name="Magrath M.J.L."/>
            <person name="Mikheyev A.S."/>
        </authorList>
    </citation>
    <scope>NUCLEOTIDE SEQUENCE [LARGE SCALE GENOMIC DNA]</scope>
    <source>
        <strain evidence="2">Daus_M_001</strain>
        <tissue evidence="2">Leg muscle</tissue>
    </source>
</reference>
<keyword evidence="3" id="KW-1185">Reference proteome</keyword>
<dbReference type="EMBL" id="JARBHB010000003">
    <property type="protein sequence ID" value="KAJ8889606.1"/>
    <property type="molecule type" value="Genomic_DNA"/>
</dbReference>
<sequence>MIRNCPTCMQERQNPRQPFVQSERPSHTWPIVAIDLFKCDAWYLIVTDYYSRYFEICPLSRLTDTAVIGGLKEIFAHFGIPEIVRSDNGSQFTSSNFQSFANTYNFQVITSSTMFRKGTEFANYLIYSRKTKFGSQIYGFMGPLRKVVRNRVPML</sequence>
<dbReference type="PANTHER" id="PTHR37984">
    <property type="entry name" value="PROTEIN CBG26694"/>
    <property type="match status" value="1"/>
</dbReference>
<evidence type="ECO:0000313" key="3">
    <source>
        <dbReference type="Proteomes" id="UP001159363"/>
    </source>
</evidence>
<gene>
    <name evidence="2" type="ORF">PR048_009106</name>
</gene>
<dbReference type="Proteomes" id="UP001159363">
    <property type="component" value="Chromosome 3"/>
</dbReference>
<evidence type="ECO:0000259" key="1">
    <source>
        <dbReference type="PROSITE" id="PS50994"/>
    </source>
</evidence>
<evidence type="ECO:0000313" key="2">
    <source>
        <dbReference type="EMBL" id="KAJ8889606.1"/>
    </source>
</evidence>
<comment type="caution">
    <text evidence="2">The sequence shown here is derived from an EMBL/GenBank/DDBJ whole genome shotgun (WGS) entry which is preliminary data.</text>
</comment>
<proteinExistence type="predicted"/>
<dbReference type="Gene3D" id="3.30.420.10">
    <property type="entry name" value="Ribonuclease H-like superfamily/Ribonuclease H"/>
    <property type="match status" value="1"/>
</dbReference>
<dbReference type="PANTHER" id="PTHR37984:SF5">
    <property type="entry name" value="PROTEIN NYNRIN-LIKE"/>
    <property type="match status" value="1"/>
</dbReference>
<protein>
    <recommendedName>
        <fullName evidence="1">Integrase catalytic domain-containing protein</fullName>
    </recommendedName>
</protein>
<name>A0ABQ9HYZ5_9NEOP</name>
<accession>A0ABQ9HYZ5</accession>
<feature type="domain" description="Integrase catalytic" evidence="1">
    <location>
        <begin position="21"/>
        <end position="113"/>
    </location>
</feature>
<dbReference type="InterPro" id="IPR050951">
    <property type="entry name" value="Retrovirus_Pol_polyprotein"/>
</dbReference>